<dbReference type="Pfam" id="PF00090">
    <property type="entry name" value="TSP_1"/>
    <property type="match status" value="2"/>
</dbReference>
<reference evidence="7" key="1">
    <citation type="submission" date="2012-12" db="EMBL/GenBank/DDBJ databases">
        <authorList>
            <person name="Hellsten U."/>
            <person name="Grimwood J."/>
            <person name="Chapman J.A."/>
            <person name="Shapiro H."/>
            <person name="Aerts A."/>
            <person name="Otillar R.P."/>
            <person name="Terry A.Y."/>
            <person name="Boore J.L."/>
            <person name="Simakov O."/>
            <person name="Marletaz F."/>
            <person name="Cho S.-J."/>
            <person name="Edsinger-Gonzales E."/>
            <person name="Havlak P."/>
            <person name="Kuo D.-H."/>
            <person name="Larsson T."/>
            <person name="Lv J."/>
            <person name="Arendt D."/>
            <person name="Savage R."/>
            <person name="Osoegawa K."/>
            <person name="de Jong P."/>
            <person name="Lindberg D.R."/>
            <person name="Seaver E.C."/>
            <person name="Weisblat D.A."/>
            <person name="Putnam N.H."/>
            <person name="Grigoriev I.V."/>
            <person name="Rokhsar D.S."/>
        </authorList>
    </citation>
    <scope>NUCLEOTIDE SEQUENCE</scope>
    <source>
        <strain evidence="7">I ESC-2004</strain>
    </source>
</reference>
<reference evidence="5 7" key="2">
    <citation type="journal article" date="2013" name="Nature">
        <title>Insights into bilaterian evolution from three spiralian genomes.</title>
        <authorList>
            <person name="Simakov O."/>
            <person name="Marletaz F."/>
            <person name="Cho S.J."/>
            <person name="Edsinger-Gonzales E."/>
            <person name="Havlak P."/>
            <person name="Hellsten U."/>
            <person name="Kuo D.H."/>
            <person name="Larsson T."/>
            <person name="Lv J."/>
            <person name="Arendt D."/>
            <person name="Savage R."/>
            <person name="Osoegawa K."/>
            <person name="de Jong P."/>
            <person name="Grimwood J."/>
            <person name="Chapman J.A."/>
            <person name="Shapiro H."/>
            <person name="Aerts A."/>
            <person name="Otillar R.P."/>
            <person name="Terry A.Y."/>
            <person name="Boore J.L."/>
            <person name="Grigoriev I.V."/>
            <person name="Lindberg D.R."/>
            <person name="Seaver E.C."/>
            <person name="Weisblat D.A."/>
            <person name="Putnam N.H."/>
            <person name="Rokhsar D.S."/>
        </authorList>
    </citation>
    <scope>NUCLEOTIDE SEQUENCE</scope>
    <source>
        <strain evidence="5 7">I ESC-2004</strain>
    </source>
</reference>
<evidence type="ECO:0000313" key="7">
    <source>
        <dbReference type="Proteomes" id="UP000014760"/>
    </source>
</evidence>
<dbReference type="PANTHER" id="PTHR11311:SF30">
    <property type="entry name" value="SPONDIN-LIKE TSP1 DOMAIN-CONTAINING PROTEIN"/>
    <property type="match status" value="1"/>
</dbReference>
<evidence type="ECO:0000313" key="5">
    <source>
        <dbReference type="EMBL" id="ELU01531.1"/>
    </source>
</evidence>
<feature type="domain" description="Spondin-like TSP1" evidence="4">
    <location>
        <begin position="140"/>
        <end position="184"/>
    </location>
</feature>
<dbReference type="SUPFAM" id="SSF82895">
    <property type="entry name" value="TSP-1 type 1 repeat"/>
    <property type="match status" value="5"/>
</dbReference>
<evidence type="ECO:0000259" key="4">
    <source>
        <dbReference type="Pfam" id="PF19028"/>
    </source>
</evidence>
<dbReference type="PANTHER" id="PTHR11311">
    <property type="entry name" value="SPONDIN"/>
    <property type="match status" value="1"/>
</dbReference>
<proteinExistence type="predicted"/>
<name>R7U618_CAPTE</name>
<dbReference type="OrthoDB" id="5814848at2759"/>
<feature type="non-terminal residue" evidence="5">
    <location>
        <position position="1"/>
    </location>
</feature>
<dbReference type="EMBL" id="AMQN01001742">
    <property type="status" value="NOT_ANNOTATED_CDS"/>
    <property type="molecule type" value="Genomic_DNA"/>
</dbReference>
<evidence type="ECO:0000256" key="3">
    <source>
        <dbReference type="ARBA" id="ARBA00023180"/>
    </source>
</evidence>
<dbReference type="InterPro" id="IPR036383">
    <property type="entry name" value="TSP1_rpt_sf"/>
</dbReference>
<sequence>PPIVPQSEESCLLPCDCQVSAWSEWNSCSLSCHKGLYGGVQTRSRELLQPAQRGGLDCDSLRETRPCNTSSVPQFVWHASEWNECNIETSAGGVICGSGLQRRRITCVEEGDPDYSNELCSDVAHPPLYQACPAPCPSDCVLSPWGAWSPCSHTCGRHSEKIRARRILRLAMNGGRRCPNEADSNGVVIHRKRCKSMTECPQLIWQTTDWGPCRPYGGCGYGVQRRHVACVSLNQPIHELRPSLCQQENGSLVIPDIERPCFTPCDSDCLLSSWSKFSECNQTCGPVPGFRSRTHSLLSDEELCPTLKEISLIEKEACGEQSCPYYGWEIGKWGSCIPHSKKEVNVFPWHLPSLEGYPFECGEGVQRRHIFCQRDDFSHVPSHHCDAVSMVPQRVRSCKIQCPSDCVLSDWSEWTECSQICGNG</sequence>
<dbReference type="EnsemblMetazoa" id="CapteT34620">
    <property type="protein sequence ID" value="CapteP34620"/>
    <property type="gene ID" value="CapteG34620"/>
</dbReference>
<dbReference type="OMA" id="CEETECA"/>
<dbReference type="GO" id="GO:0030036">
    <property type="term" value="P:actin cytoskeleton organization"/>
    <property type="evidence" value="ECO:0007669"/>
    <property type="project" value="TreeGrafter"/>
</dbReference>
<dbReference type="InterPro" id="IPR044004">
    <property type="entry name" value="TSP1_spondin_dom"/>
</dbReference>
<dbReference type="InterPro" id="IPR051418">
    <property type="entry name" value="Spondin/Thrombospondin_T1"/>
</dbReference>
<dbReference type="Proteomes" id="UP000014760">
    <property type="component" value="Unassembled WGS sequence"/>
</dbReference>
<dbReference type="FunFam" id="2.20.100.10:FF:000019">
    <property type="entry name" value="Thrombospondin type 1 domain containing 7A"/>
    <property type="match status" value="1"/>
</dbReference>
<keyword evidence="2" id="KW-1015">Disulfide bond</keyword>
<dbReference type="Pfam" id="PF19030">
    <property type="entry name" value="TSP1_ADAMTS"/>
    <property type="match status" value="3"/>
</dbReference>
<reference evidence="6" key="3">
    <citation type="submission" date="2015-06" db="UniProtKB">
        <authorList>
            <consortium name="EnsemblMetazoa"/>
        </authorList>
    </citation>
    <scope>IDENTIFICATION</scope>
</reference>
<keyword evidence="1" id="KW-0732">Signal</keyword>
<dbReference type="EMBL" id="KB305005">
    <property type="protein sequence ID" value="ELU01531.1"/>
    <property type="molecule type" value="Genomic_DNA"/>
</dbReference>
<dbReference type="PROSITE" id="PS50092">
    <property type="entry name" value="TSP1"/>
    <property type="match status" value="3"/>
</dbReference>
<keyword evidence="7" id="KW-1185">Reference proteome</keyword>
<dbReference type="AlphaFoldDB" id="R7U618"/>
<feature type="non-terminal residue" evidence="5">
    <location>
        <position position="424"/>
    </location>
</feature>
<evidence type="ECO:0000313" key="6">
    <source>
        <dbReference type="EnsemblMetazoa" id="CapteP34620"/>
    </source>
</evidence>
<dbReference type="HOGENOM" id="CLU_648243_0_0_1"/>
<feature type="domain" description="Spondin-like TSP1" evidence="4">
    <location>
        <begin position="17"/>
        <end position="70"/>
    </location>
</feature>
<dbReference type="InterPro" id="IPR000884">
    <property type="entry name" value="TSP1_rpt"/>
</dbReference>
<dbReference type="GO" id="GO:0005886">
    <property type="term" value="C:plasma membrane"/>
    <property type="evidence" value="ECO:0007669"/>
    <property type="project" value="TreeGrafter"/>
</dbReference>
<protein>
    <recommendedName>
        <fullName evidence="4">Spondin-like TSP1 domain-containing protein</fullName>
    </recommendedName>
</protein>
<accession>R7U618</accession>
<keyword evidence="3" id="KW-0325">Glycoprotein</keyword>
<organism evidence="5">
    <name type="scientific">Capitella teleta</name>
    <name type="common">Polychaete worm</name>
    <dbReference type="NCBI Taxonomy" id="283909"/>
    <lineage>
        <taxon>Eukaryota</taxon>
        <taxon>Metazoa</taxon>
        <taxon>Spiralia</taxon>
        <taxon>Lophotrochozoa</taxon>
        <taxon>Annelida</taxon>
        <taxon>Polychaeta</taxon>
        <taxon>Sedentaria</taxon>
        <taxon>Scolecida</taxon>
        <taxon>Capitellidae</taxon>
        <taxon>Capitella</taxon>
    </lineage>
</organism>
<evidence type="ECO:0000256" key="2">
    <source>
        <dbReference type="ARBA" id="ARBA00023157"/>
    </source>
</evidence>
<gene>
    <name evidence="5" type="ORF">CAPTEDRAFT_34620</name>
</gene>
<evidence type="ECO:0000256" key="1">
    <source>
        <dbReference type="ARBA" id="ARBA00022729"/>
    </source>
</evidence>
<dbReference type="SMART" id="SM00209">
    <property type="entry name" value="TSP1"/>
    <property type="match status" value="5"/>
</dbReference>
<dbReference type="Pfam" id="PF19028">
    <property type="entry name" value="TSP1_spondin"/>
    <property type="match status" value="2"/>
</dbReference>
<dbReference type="Gene3D" id="2.20.100.10">
    <property type="entry name" value="Thrombospondin type-1 (TSP1) repeat"/>
    <property type="match status" value="4"/>
</dbReference>